<dbReference type="PRINTS" id="PR01438">
    <property type="entry name" value="UNVRSLSTRESS"/>
</dbReference>
<dbReference type="PANTHER" id="PTHR46268">
    <property type="entry name" value="STRESS RESPONSE PROTEIN NHAX"/>
    <property type="match status" value="1"/>
</dbReference>
<evidence type="ECO:0000313" key="4">
    <source>
        <dbReference type="Proteomes" id="UP000199657"/>
    </source>
</evidence>
<dbReference type="EMBL" id="FOEG01000022">
    <property type="protein sequence ID" value="SEP20110.1"/>
    <property type="molecule type" value="Genomic_DNA"/>
</dbReference>
<evidence type="ECO:0000256" key="1">
    <source>
        <dbReference type="ARBA" id="ARBA00008791"/>
    </source>
</evidence>
<dbReference type="PANTHER" id="PTHR46268:SF6">
    <property type="entry name" value="UNIVERSAL STRESS PROTEIN UP12"/>
    <property type="match status" value="1"/>
</dbReference>
<dbReference type="STRING" id="406100.SAMN04488052_1221"/>
<dbReference type="SUPFAM" id="SSF52402">
    <property type="entry name" value="Adenine nucleotide alpha hydrolases-like"/>
    <property type="match status" value="1"/>
</dbReference>
<comment type="similarity">
    <text evidence="1">Belongs to the universal stress protein A family.</text>
</comment>
<evidence type="ECO:0000313" key="3">
    <source>
        <dbReference type="EMBL" id="SEP20110.1"/>
    </source>
</evidence>
<proteinExistence type="inferred from homology"/>
<keyword evidence="4" id="KW-1185">Reference proteome</keyword>
<dbReference type="CDD" id="cd00293">
    <property type="entry name" value="USP-like"/>
    <property type="match status" value="1"/>
</dbReference>
<name>A0A1H8VXP4_9GAMM</name>
<dbReference type="OrthoDB" id="5567285at2"/>
<evidence type="ECO:0000259" key="2">
    <source>
        <dbReference type="Pfam" id="PF00582"/>
    </source>
</evidence>
<dbReference type="InterPro" id="IPR006016">
    <property type="entry name" value="UspA"/>
</dbReference>
<feature type="domain" description="UspA" evidence="2">
    <location>
        <begin position="7"/>
        <end position="149"/>
    </location>
</feature>
<sequence length="150" mass="15963">MSEQGFYRTILVPVDGSDTAARAADAARDLAAASGARVVVMSVAVDRDIMPSELMATGQVSRKDIMDDRRRQATEIADKAADSLKAAGVETRTEVAAGDPAHCIIEHSRTLDAPLVVIGRRGLTGFRELIMGSVSNKVVHYADCPVLVIN</sequence>
<dbReference type="InterPro" id="IPR014729">
    <property type="entry name" value="Rossmann-like_a/b/a_fold"/>
</dbReference>
<organism evidence="3 4">
    <name type="scientific">Aquisalimonas asiatica</name>
    <dbReference type="NCBI Taxonomy" id="406100"/>
    <lineage>
        <taxon>Bacteria</taxon>
        <taxon>Pseudomonadati</taxon>
        <taxon>Pseudomonadota</taxon>
        <taxon>Gammaproteobacteria</taxon>
        <taxon>Chromatiales</taxon>
        <taxon>Ectothiorhodospiraceae</taxon>
        <taxon>Aquisalimonas</taxon>
    </lineage>
</organism>
<reference evidence="3 4" key="1">
    <citation type="submission" date="2016-10" db="EMBL/GenBank/DDBJ databases">
        <authorList>
            <person name="de Groot N.N."/>
        </authorList>
    </citation>
    <scope>NUCLEOTIDE SEQUENCE [LARGE SCALE GENOMIC DNA]</scope>
    <source>
        <strain evidence="3 4">CGMCC 1.6291</strain>
    </source>
</reference>
<dbReference type="InterPro" id="IPR006015">
    <property type="entry name" value="Universal_stress_UspA"/>
</dbReference>
<gene>
    <name evidence="3" type="ORF">SAMN04488052_1221</name>
</gene>
<dbReference type="Pfam" id="PF00582">
    <property type="entry name" value="Usp"/>
    <property type="match status" value="1"/>
</dbReference>
<dbReference type="Gene3D" id="3.40.50.620">
    <property type="entry name" value="HUPs"/>
    <property type="match status" value="1"/>
</dbReference>
<accession>A0A1H8VXP4</accession>
<dbReference type="RefSeq" id="WP_091646593.1">
    <property type="nucleotide sequence ID" value="NZ_FOEG01000022.1"/>
</dbReference>
<protein>
    <submittedName>
        <fullName evidence="3">Nucleotide-binding universal stress protein, UspA family</fullName>
    </submittedName>
</protein>
<dbReference type="AlphaFoldDB" id="A0A1H8VXP4"/>
<dbReference type="Proteomes" id="UP000199657">
    <property type="component" value="Unassembled WGS sequence"/>
</dbReference>